<dbReference type="PANTHER" id="PTHR30574:SF1">
    <property type="entry name" value="SULPHUR TRANSPORT DOMAIN-CONTAINING PROTEIN"/>
    <property type="match status" value="1"/>
</dbReference>
<evidence type="ECO:0000256" key="8">
    <source>
        <dbReference type="ARBA" id="ARBA00035655"/>
    </source>
</evidence>
<keyword evidence="2" id="KW-0813">Transport</keyword>
<gene>
    <name evidence="9" type="ORF">NCTC10465_00534</name>
</gene>
<dbReference type="OrthoDB" id="9814020at2"/>
<dbReference type="GeneID" id="35778507"/>
<dbReference type="GO" id="GO:0005886">
    <property type="term" value="C:plasma membrane"/>
    <property type="evidence" value="ECO:0007669"/>
    <property type="project" value="UniProtKB-SubCell"/>
</dbReference>
<reference evidence="9 10" key="1">
    <citation type="submission" date="2018-06" db="EMBL/GenBank/DDBJ databases">
        <authorList>
            <consortium name="Pathogen Informatics"/>
            <person name="Doyle S."/>
        </authorList>
    </citation>
    <scope>NUCLEOTIDE SEQUENCE [LARGE SCALE GENOMIC DNA]</scope>
    <source>
        <strain evidence="9 10">NCTC10465</strain>
    </source>
</reference>
<comment type="subcellular location">
    <subcellularLocation>
        <location evidence="1">Cell inner membrane</location>
        <topology evidence="1">Multi-pass membrane protein</topology>
    </subcellularLocation>
</comment>
<evidence type="ECO:0000313" key="10">
    <source>
        <dbReference type="Proteomes" id="UP000255230"/>
    </source>
</evidence>
<keyword evidence="4" id="KW-0997">Cell inner membrane</keyword>
<dbReference type="KEGG" id="mos:AXE82_04660"/>
<comment type="similarity">
    <text evidence="8">Belongs to the TsuA/YedE (TC 9.B.102) family.</text>
</comment>
<evidence type="ECO:0000256" key="3">
    <source>
        <dbReference type="ARBA" id="ARBA00022475"/>
    </source>
</evidence>
<evidence type="ECO:0000256" key="4">
    <source>
        <dbReference type="ARBA" id="ARBA00022519"/>
    </source>
</evidence>
<name>A0A109WBJ6_FAUOS</name>
<evidence type="ECO:0000256" key="2">
    <source>
        <dbReference type="ARBA" id="ARBA00022448"/>
    </source>
</evidence>
<dbReference type="Proteomes" id="UP000255230">
    <property type="component" value="Unassembled WGS sequence"/>
</dbReference>
<evidence type="ECO:0000313" key="9">
    <source>
        <dbReference type="EMBL" id="STY96768.1"/>
    </source>
</evidence>
<dbReference type="PANTHER" id="PTHR30574">
    <property type="entry name" value="INNER MEMBRANE PROTEIN YEDE"/>
    <property type="match status" value="1"/>
</dbReference>
<organism evidence="9 10">
    <name type="scientific">Faucicola osloensis</name>
    <name type="common">Moraxella osloensis</name>
    <dbReference type="NCBI Taxonomy" id="34062"/>
    <lineage>
        <taxon>Bacteria</taxon>
        <taxon>Pseudomonadati</taxon>
        <taxon>Pseudomonadota</taxon>
        <taxon>Gammaproteobacteria</taxon>
        <taxon>Moraxellales</taxon>
        <taxon>Moraxellaceae</taxon>
        <taxon>Faucicola</taxon>
    </lineage>
</organism>
<evidence type="ECO:0000256" key="1">
    <source>
        <dbReference type="ARBA" id="ARBA00004429"/>
    </source>
</evidence>
<evidence type="ECO:0000256" key="6">
    <source>
        <dbReference type="ARBA" id="ARBA00022989"/>
    </source>
</evidence>
<dbReference type="AlphaFoldDB" id="A0A109WBJ6"/>
<dbReference type="EMBL" id="UGPY01000001">
    <property type="protein sequence ID" value="STY96768.1"/>
    <property type="molecule type" value="Genomic_DNA"/>
</dbReference>
<keyword evidence="10" id="KW-1185">Reference proteome</keyword>
<keyword evidence="6" id="KW-1133">Transmembrane helix</keyword>
<proteinExistence type="inferred from homology"/>
<keyword evidence="3" id="KW-1003">Cell membrane</keyword>
<evidence type="ECO:0000256" key="5">
    <source>
        <dbReference type="ARBA" id="ARBA00022692"/>
    </source>
</evidence>
<dbReference type="InterPro" id="IPR007272">
    <property type="entry name" value="Sulf_transp_TsuA/YedE"/>
</dbReference>
<evidence type="ECO:0000256" key="7">
    <source>
        <dbReference type="ARBA" id="ARBA00023136"/>
    </source>
</evidence>
<keyword evidence="5" id="KW-0812">Transmembrane</keyword>
<protein>
    <submittedName>
        <fullName evidence="9">Predicted transporter component</fullName>
    </submittedName>
</protein>
<dbReference type="Pfam" id="PF04143">
    <property type="entry name" value="Sulf_transp"/>
    <property type="match status" value="1"/>
</dbReference>
<keyword evidence="7" id="KW-0472">Membrane</keyword>
<accession>A0A109WBJ6</accession>
<sequence>MLLFSIADYSHPLVGGMLIGLSAVMLWWSIAKIAGISGIVASLWQPNSPDFAWQLAFFVGLLVSPWVFAMFCSLPTITVSSSPWLYVIAGLLVGVGTRMGSGCTSGHGICGNARFSPRSLVATIVFMSAGFVTVFIGRHLLSLI</sequence>
<dbReference type="RefSeq" id="WP_007117055.1">
    <property type="nucleotide sequence ID" value="NZ_CBCRZU010000015.1"/>
</dbReference>